<evidence type="ECO:0000313" key="2">
    <source>
        <dbReference type="Proteomes" id="UP000012112"/>
    </source>
</evidence>
<reference evidence="1 2" key="1">
    <citation type="submission" date="2013-01" db="EMBL/GenBank/DDBJ databases">
        <authorList>
            <person name="Harkins D.M."/>
            <person name="Durkin A.S."/>
            <person name="Brinkac L.M."/>
            <person name="Haft D.H."/>
            <person name="Selengut J.D."/>
            <person name="Sanka R."/>
            <person name="DePew J."/>
            <person name="Purushe J."/>
            <person name="Matthias M.A."/>
            <person name="Vinetz J.M."/>
            <person name="Sutton G.G."/>
            <person name="Nierman W.C."/>
            <person name="Fouts D.E."/>
        </authorList>
    </citation>
    <scope>NUCLEOTIDE SEQUENCE [LARGE SCALE GENOMIC DNA]</scope>
    <source>
        <strain evidence="1 2">HAI1536</strain>
    </source>
</reference>
<proteinExistence type="predicted"/>
<organism evidence="1 2">
    <name type="scientific">Leptospira noguchii</name>
    <dbReference type="NCBI Taxonomy" id="28182"/>
    <lineage>
        <taxon>Bacteria</taxon>
        <taxon>Pseudomonadati</taxon>
        <taxon>Spirochaetota</taxon>
        <taxon>Spirochaetia</taxon>
        <taxon>Leptospirales</taxon>
        <taxon>Leptospiraceae</taxon>
        <taxon>Leptospira</taxon>
    </lineage>
</organism>
<dbReference type="EMBL" id="AKWD02000053">
    <property type="protein sequence ID" value="EMO52920.1"/>
    <property type="molecule type" value="Genomic_DNA"/>
</dbReference>
<sequence length="73" mass="8754">MAIDFFTNFFLLVFNETSPELIVTDWENNLKILENVFMILSQFNLDLTENKIISRQSWKLRTRFYNAGFGNKR</sequence>
<name>M6V7Q1_9LEPT</name>
<comment type="caution">
    <text evidence="1">The sequence shown here is derived from an EMBL/GenBank/DDBJ whole genome shotgun (WGS) entry which is preliminary data.</text>
</comment>
<dbReference type="AlphaFoldDB" id="M6V7Q1"/>
<protein>
    <submittedName>
        <fullName evidence="1">Uncharacterized protein</fullName>
    </submittedName>
</protein>
<evidence type="ECO:0000313" key="1">
    <source>
        <dbReference type="EMBL" id="EMO52920.1"/>
    </source>
</evidence>
<gene>
    <name evidence="1" type="ORF">LEP1GSC172_3022</name>
</gene>
<dbReference type="Proteomes" id="UP000012112">
    <property type="component" value="Unassembled WGS sequence"/>
</dbReference>
<accession>M6V7Q1</accession>